<keyword evidence="2" id="KW-0963">Cytoplasm</keyword>
<evidence type="ECO:0000256" key="3">
    <source>
        <dbReference type="ARBA" id="ARBA00022679"/>
    </source>
</evidence>
<dbReference type="Gene3D" id="3.40.630.30">
    <property type="match status" value="1"/>
</dbReference>
<proteinExistence type="inferred from homology"/>
<dbReference type="OrthoDB" id="9796919at2"/>
<keyword evidence="7" id="KW-1185">Reference proteome</keyword>
<feature type="domain" description="N-acetyltransferase" evidence="5">
    <location>
        <begin position="10"/>
        <end position="165"/>
    </location>
</feature>
<evidence type="ECO:0000313" key="7">
    <source>
        <dbReference type="Proteomes" id="UP000288395"/>
    </source>
</evidence>
<gene>
    <name evidence="6" type="primary">rimI</name>
    <name evidence="6" type="ORF">CWE08_09225</name>
</gene>
<comment type="caution">
    <text evidence="6">The sequence shown here is derived from an EMBL/GenBank/DDBJ whole genome shotgun (WGS) entry which is preliminary data.</text>
</comment>
<dbReference type="AlphaFoldDB" id="A0A432VTI8"/>
<sequence>MKRDELSSERVFVANVERLTPDMMQIEKQAHAVPWSAQVFGLCFGGGYRVVGLYLLEASGAARIIGYSVVHKVLDELSLMNVAVDPEYRGRGFGRLLMDDMIACASDEQGALQWRIFLEVREGNASAIGLYESLGFEEVGRRPEYYQPARAGDSREDAVVMVLGD</sequence>
<dbReference type="InterPro" id="IPR000182">
    <property type="entry name" value="GNAT_dom"/>
</dbReference>
<dbReference type="CDD" id="cd04301">
    <property type="entry name" value="NAT_SF"/>
    <property type="match status" value="1"/>
</dbReference>
<dbReference type="PANTHER" id="PTHR43420">
    <property type="entry name" value="ACETYLTRANSFERASE"/>
    <property type="match status" value="1"/>
</dbReference>
<evidence type="ECO:0000256" key="2">
    <source>
        <dbReference type="ARBA" id="ARBA00022490"/>
    </source>
</evidence>
<dbReference type="Proteomes" id="UP000288395">
    <property type="component" value="Unassembled WGS sequence"/>
</dbReference>
<reference evidence="7" key="1">
    <citation type="journal article" date="2018" name="Front. Microbiol.">
        <title>Genome-Based Analysis Reveals the Taxonomy and Diversity of the Family Idiomarinaceae.</title>
        <authorList>
            <person name="Liu Y."/>
            <person name="Lai Q."/>
            <person name="Shao Z."/>
        </authorList>
    </citation>
    <scope>NUCLEOTIDE SEQUENCE [LARGE SCALE GENOMIC DNA]</scope>
    <source>
        <strain evidence="7">GBPy7</strain>
    </source>
</reference>
<dbReference type="PROSITE" id="PS51186">
    <property type="entry name" value="GNAT"/>
    <property type="match status" value="1"/>
</dbReference>
<dbReference type="InterPro" id="IPR006464">
    <property type="entry name" value="AcTrfase_RimI/Ard1"/>
</dbReference>
<name>A0A432VTI8_9GAMM</name>
<keyword evidence="4" id="KW-0012">Acyltransferase</keyword>
<organism evidence="6 7">
    <name type="scientific">Aliidiomarina iranensis</name>
    <dbReference type="NCBI Taxonomy" id="1434071"/>
    <lineage>
        <taxon>Bacteria</taxon>
        <taxon>Pseudomonadati</taxon>
        <taxon>Pseudomonadota</taxon>
        <taxon>Gammaproteobacteria</taxon>
        <taxon>Alteromonadales</taxon>
        <taxon>Idiomarinaceae</taxon>
        <taxon>Aliidiomarina</taxon>
    </lineage>
</organism>
<keyword evidence="3 6" id="KW-0808">Transferase</keyword>
<dbReference type="NCBIfam" id="TIGR01575">
    <property type="entry name" value="rimI"/>
    <property type="match status" value="1"/>
</dbReference>
<evidence type="ECO:0000259" key="5">
    <source>
        <dbReference type="PROSITE" id="PS51186"/>
    </source>
</evidence>
<dbReference type="Pfam" id="PF13508">
    <property type="entry name" value="Acetyltransf_7"/>
    <property type="match status" value="1"/>
</dbReference>
<dbReference type="GO" id="GO:0008080">
    <property type="term" value="F:N-acetyltransferase activity"/>
    <property type="evidence" value="ECO:0007669"/>
    <property type="project" value="InterPro"/>
</dbReference>
<dbReference type="EMBL" id="PIPJ01000007">
    <property type="protein sequence ID" value="RUO19603.1"/>
    <property type="molecule type" value="Genomic_DNA"/>
</dbReference>
<dbReference type="PANTHER" id="PTHR43420:SF44">
    <property type="entry name" value="ACETYLTRANSFERASE YPEA"/>
    <property type="match status" value="1"/>
</dbReference>
<dbReference type="RefSeq" id="WP_126767695.1">
    <property type="nucleotide sequence ID" value="NZ_PIPJ01000007.1"/>
</dbReference>
<evidence type="ECO:0000256" key="4">
    <source>
        <dbReference type="ARBA" id="ARBA00023315"/>
    </source>
</evidence>
<dbReference type="SUPFAM" id="SSF55729">
    <property type="entry name" value="Acyl-CoA N-acyltransferases (Nat)"/>
    <property type="match status" value="1"/>
</dbReference>
<dbReference type="InterPro" id="IPR050680">
    <property type="entry name" value="YpeA/RimI_acetyltransf"/>
</dbReference>
<accession>A0A432VTI8</accession>
<evidence type="ECO:0000313" key="6">
    <source>
        <dbReference type="EMBL" id="RUO19603.1"/>
    </source>
</evidence>
<evidence type="ECO:0000256" key="1">
    <source>
        <dbReference type="ARBA" id="ARBA00005395"/>
    </source>
</evidence>
<dbReference type="InterPro" id="IPR016181">
    <property type="entry name" value="Acyl_CoA_acyltransferase"/>
</dbReference>
<comment type="similarity">
    <text evidence="1">Belongs to the acetyltransferase family. RimI subfamily.</text>
</comment>
<protein>
    <submittedName>
        <fullName evidence="6">Ribosomal-protein-alanine N-acetyltransferase</fullName>
    </submittedName>
</protein>